<evidence type="ECO:0000313" key="10">
    <source>
        <dbReference type="Proteomes" id="UP000799324"/>
    </source>
</evidence>
<gene>
    <name evidence="9" type="ORF">K491DRAFT_698057</name>
</gene>
<dbReference type="GO" id="GO:0046872">
    <property type="term" value="F:metal ion binding"/>
    <property type="evidence" value="ECO:0007669"/>
    <property type="project" value="UniProtKB-KW"/>
</dbReference>
<dbReference type="GO" id="GO:0005953">
    <property type="term" value="C:CAAX-protein geranylgeranyltransferase complex"/>
    <property type="evidence" value="ECO:0007669"/>
    <property type="project" value="TreeGrafter"/>
</dbReference>
<dbReference type="InterPro" id="IPR001330">
    <property type="entry name" value="Prenyltrans"/>
</dbReference>
<evidence type="ECO:0000256" key="7">
    <source>
        <dbReference type="ARBA" id="ARBA00022833"/>
    </source>
</evidence>
<dbReference type="AlphaFoldDB" id="A0A6A6SR54"/>
<dbReference type="GO" id="GO:0004662">
    <property type="term" value="F:CAAX-protein geranylgeranyltransferase activity"/>
    <property type="evidence" value="ECO:0007669"/>
    <property type="project" value="TreeGrafter"/>
</dbReference>
<feature type="domain" description="Prenyltransferase alpha-alpha toroid" evidence="8">
    <location>
        <begin position="13"/>
        <end position="409"/>
    </location>
</feature>
<sequence length="429" mass="47512">MAPFAGEEAEGTLNYAKQIKYWRRHLRTFLPHHYTGNDSNRMTFAYFILAATDILGDLDSALSAEDRQGYIEWVYQCQLPDGGFRAFPGTDFGDGARSDDNAPWDPANIPGTFFALSILVLLRDDLSRVKRRETLRWLKKMQRPNGSFGEALGENDVVEGGNDSRFGYMGTGIRYILRGNVEGPVEGVPDIDVDSFVKCVQIAETYDGGLSEAPLHEAHAGFAACAIAALAFIDRLPTSSGASDDRPRGITNLPLTLHWLASRQTLTLDDEDALDTLNDETDSAATCHDAHAFVKLGSHPSKQGSLSFENQPTSHFELQWVGVNGRCNKIGDTCYAYWTCAPLALLGHLDIIDRKPIRRWLLDRTQHMVGGFGKLPGDFPDIYHSFLGLMTLSIFGEAGLKDTDVLLNMSNKAKEHLLSLAWRREIVGN</sequence>
<keyword evidence="5" id="KW-0479">Metal-binding</keyword>
<organism evidence="9 10">
    <name type="scientific">Lophiostoma macrostomum CBS 122681</name>
    <dbReference type="NCBI Taxonomy" id="1314788"/>
    <lineage>
        <taxon>Eukaryota</taxon>
        <taxon>Fungi</taxon>
        <taxon>Dikarya</taxon>
        <taxon>Ascomycota</taxon>
        <taxon>Pezizomycotina</taxon>
        <taxon>Dothideomycetes</taxon>
        <taxon>Pleosporomycetidae</taxon>
        <taxon>Pleosporales</taxon>
        <taxon>Lophiostomataceae</taxon>
        <taxon>Lophiostoma</taxon>
    </lineage>
</organism>
<evidence type="ECO:0000256" key="2">
    <source>
        <dbReference type="ARBA" id="ARBA00010497"/>
    </source>
</evidence>
<evidence type="ECO:0000256" key="5">
    <source>
        <dbReference type="ARBA" id="ARBA00022723"/>
    </source>
</evidence>
<evidence type="ECO:0000256" key="4">
    <source>
        <dbReference type="ARBA" id="ARBA00022679"/>
    </source>
</evidence>
<keyword evidence="3" id="KW-0637">Prenyltransferase</keyword>
<dbReference type="EMBL" id="MU004490">
    <property type="protein sequence ID" value="KAF2649467.1"/>
    <property type="molecule type" value="Genomic_DNA"/>
</dbReference>
<keyword evidence="7" id="KW-0862">Zinc</keyword>
<dbReference type="PANTHER" id="PTHR11774:SF4">
    <property type="entry name" value="GERANYLGERANYL TRANSFERASE TYPE-1 SUBUNIT BETA"/>
    <property type="match status" value="1"/>
</dbReference>
<dbReference type="PANTHER" id="PTHR11774">
    <property type="entry name" value="GERANYLGERANYL TRANSFERASE TYPE BETA SUBUNIT"/>
    <property type="match status" value="1"/>
</dbReference>
<protein>
    <submittedName>
        <fullName evidence="9">Geranylgeranyl transferas-like protein type i beta subunit</fullName>
    </submittedName>
</protein>
<dbReference type="Proteomes" id="UP000799324">
    <property type="component" value="Unassembled WGS sequence"/>
</dbReference>
<dbReference type="InterPro" id="IPR045089">
    <property type="entry name" value="PGGT1B-like"/>
</dbReference>
<evidence type="ECO:0000256" key="1">
    <source>
        <dbReference type="ARBA" id="ARBA00001947"/>
    </source>
</evidence>
<keyword evidence="6" id="KW-0677">Repeat</keyword>
<dbReference type="InterPro" id="IPR008930">
    <property type="entry name" value="Terpenoid_cyclase/PrenylTrfase"/>
</dbReference>
<comment type="similarity">
    <text evidence="2">Belongs to the protein prenyltransferase subunit beta family.</text>
</comment>
<name>A0A6A6SR54_9PLEO</name>
<dbReference type="Gene3D" id="1.50.10.20">
    <property type="match status" value="1"/>
</dbReference>
<evidence type="ECO:0000259" key="8">
    <source>
        <dbReference type="Pfam" id="PF00432"/>
    </source>
</evidence>
<dbReference type="Pfam" id="PF00432">
    <property type="entry name" value="Prenyltrans"/>
    <property type="match status" value="1"/>
</dbReference>
<comment type="cofactor">
    <cofactor evidence="1">
        <name>Zn(2+)</name>
        <dbReference type="ChEBI" id="CHEBI:29105"/>
    </cofactor>
</comment>
<proteinExistence type="inferred from homology"/>
<evidence type="ECO:0000313" key="9">
    <source>
        <dbReference type="EMBL" id="KAF2649467.1"/>
    </source>
</evidence>
<dbReference type="SUPFAM" id="SSF48239">
    <property type="entry name" value="Terpenoid cyclases/Protein prenyltransferases"/>
    <property type="match status" value="1"/>
</dbReference>
<keyword evidence="10" id="KW-1185">Reference proteome</keyword>
<evidence type="ECO:0000256" key="6">
    <source>
        <dbReference type="ARBA" id="ARBA00022737"/>
    </source>
</evidence>
<dbReference type="OrthoDB" id="24893at2759"/>
<accession>A0A6A6SR54</accession>
<keyword evidence="4" id="KW-0808">Transferase</keyword>
<evidence type="ECO:0000256" key="3">
    <source>
        <dbReference type="ARBA" id="ARBA00022602"/>
    </source>
</evidence>
<reference evidence="9" key="1">
    <citation type="journal article" date="2020" name="Stud. Mycol.">
        <title>101 Dothideomycetes genomes: a test case for predicting lifestyles and emergence of pathogens.</title>
        <authorList>
            <person name="Haridas S."/>
            <person name="Albert R."/>
            <person name="Binder M."/>
            <person name="Bloem J."/>
            <person name="Labutti K."/>
            <person name="Salamov A."/>
            <person name="Andreopoulos B."/>
            <person name="Baker S."/>
            <person name="Barry K."/>
            <person name="Bills G."/>
            <person name="Bluhm B."/>
            <person name="Cannon C."/>
            <person name="Castanera R."/>
            <person name="Culley D."/>
            <person name="Daum C."/>
            <person name="Ezra D."/>
            <person name="Gonzalez J."/>
            <person name="Henrissat B."/>
            <person name="Kuo A."/>
            <person name="Liang C."/>
            <person name="Lipzen A."/>
            <person name="Lutzoni F."/>
            <person name="Magnuson J."/>
            <person name="Mondo S."/>
            <person name="Nolan M."/>
            <person name="Ohm R."/>
            <person name="Pangilinan J."/>
            <person name="Park H.-J."/>
            <person name="Ramirez L."/>
            <person name="Alfaro M."/>
            <person name="Sun H."/>
            <person name="Tritt A."/>
            <person name="Yoshinaga Y."/>
            <person name="Zwiers L.-H."/>
            <person name="Turgeon B."/>
            <person name="Goodwin S."/>
            <person name="Spatafora J."/>
            <person name="Crous P."/>
            <person name="Grigoriev I."/>
        </authorList>
    </citation>
    <scope>NUCLEOTIDE SEQUENCE</scope>
    <source>
        <strain evidence="9">CBS 122681</strain>
    </source>
</reference>